<accession>A0A380GQB0</accession>
<dbReference type="AlphaFoldDB" id="A0A380GQB0"/>
<feature type="transmembrane region" description="Helical" evidence="1">
    <location>
        <begin position="35"/>
        <end position="54"/>
    </location>
</feature>
<dbReference type="EMBL" id="UHDS01000001">
    <property type="protein sequence ID" value="SUM55777.1"/>
    <property type="molecule type" value="Genomic_DNA"/>
</dbReference>
<protein>
    <submittedName>
        <fullName evidence="2">Uncharacterized protein</fullName>
    </submittedName>
</protein>
<evidence type="ECO:0000313" key="3">
    <source>
        <dbReference type="Proteomes" id="UP000254412"/>
    </source>
</evidence>
<gene>
    <name evidence="2" type="ORF">NCTC13834_02151</name>
</gene>
<name>A0A380GQB0_9STAP</name>
<evidence type="ECO:0000256" key="1">
    <source>
        <dbReference type="SAM" id="Phobius"/>
    </source>
</evidence>
<sequence length="65" mass="7336">MKHDRFSQILLFIAGLLLILNSVFALEQSLIIIIISITLFILGLLTLVIALILFCKNKLCHPKQC</sequence>
<keyword evidence="1" id="KW-1133">Transmembrane helix</keyword>
<proteinExistence type="predicted"/>
<keyword evidence="1" id="KW-0472">Membrane</keyword>
<dbReference type="Proteomes" id="UP000254412">
    <property type="component" value="Unassembled WGS sequence"/>
</dbReference>
<keyword evidence="1" id="KW-0812">Transmembrane</keyword>
<organism evidence="2 3">
    <name type="scientific">Staphylococcus nepalensis</name>
    <dbReference type="NCBI Taxonomy" id="214473"/>
    <lineage>
        <taxon>Bacteria</taxon>
        <taxon>Bacillati</taxon>
        <taxon>Bacillota</taxon>
        <taxon>Bacilli</taxon>
        <taxon>Bacillales</taxon>
        <taxon>Staphylococcaceae</taxon>
        <taxon>Staphylococcus</taxon>
    </lineage>
</organism>
<reference evidence="2 3" key="1">
    <citation type="submission" date="2018-06" db="EMBL/GenBank/DDBJ databases">
        <authorList>
            <consortium name="Pathogen Informatics"/>
            <person name="Doyle S."/>
        </authorList>
    </citation>
    <scope>NUCLEOTIDE SEQUENCE [LARGE SCALE GENOMIC DNA]</scope>
    <source>
        <strain evidence="2 3">NCTC13834</strain>
    </source>
</reference>
<evidence type="ECO:0000313" key="2">
    <source>
        <dbReference type="EMBL" id="SUM55777.1"/>
    </source>
</evidence>